<reference evidence="5 6" key="1">
    <citation type="submission" date="2020-04" db="EMBL/GenBank/DDBJ databases">
        <title>Novel Paenibacillus strain UniB2 isolated from commercial digestive syrup.</title>
        <authorList>
            <person name="Thorat V."/>
            <person name="Kirdat K."/>
            <person name="Tiwarekar B."/>
            <person name="Yadav A."/>
        </authorList>
    </citation>
    <scope>NUCLEOTIDE SEQUENCE [LARGE SCALE GENOMIC DNA]</scope>
    <source>
        <strain evidence="5 6">UniB2</strain>
    </source>
</reference>
<evidence type="ECO:0000313" key="5">
    <source>
        <dbReference type="EMBL" id="QJC52999.1"/>
    </source>
</evidence>
<evidence type="ECO:0000256" key="3">
    <source>
        <dbReference type="ARBA" id="ARBA00023163"/>
    </source>
</evidence>
<evidence type="ECO:0000259" key="4">
    <source>
        <dbReference type="PROSITE" id="PS51118"/>
    </source>
</evidence>
<dbReference type="InterPro" id="IPR036390">
    <property type="entry name" value="WH_DNA-bd_sf"/>
</dbReference>
<dbReference type="InterPro" id="IPR002577">
    <property type="entry name" value="HTH_HxlR"/>
</dbReference>
<evidence type="ECO:0000256" key="2">
    <source>
        <dbReference type="ARBA" id="ARBA00023125"/>
    </source>
</evidence>
<dbReference type="AlphaFoldDB" id="A0A6H2H076"/>
<dbReference type="Pfam" id="PF01638">
    <property type="entry name" value="HxlR"/>
    <property type="match status" value="1"/>
</dbReference>
<organism evidence="5 6">
    <name type="scientific">Paenibacillus albicereus</name>
    <dbReference type="NCBI Taxonomy" id="2726185"/>
    <lineage>
        <taxon>Bacteria</taxon>
        <taxon>Bacillati</taxon>
        <taxon>Bacillota</taxon>
        <taxon>Bacilli</taxon>
        <taxon>Bacillales</taxon>
        <taxon>Paenibacillaceae</taxon>
        <taxon>Paenibacillus</taxon>
    </lineage>
</organism>
<name>A0A6H2H076_9BACL</name>
<dbReference type="PROSITE" id="PS51118">
    <property type="entry name" value="HTH_HXLR"/>
    <property type="match status" value="1"/>
</dbReference>
<dbReference type="KEGG" id="palr:HGI30_16430"/>
<dbReference type="SUPFAM" id="SSF46785">
    <property type="entry name" value="Winged helix' DNA-binding domain"/>
    <property type="match status" value="1"/>
</dbReference>
<keyword evidence="2" id="KW-0238">DNA-binding</keyword>
<proteinExistence type="predicted"/>
<dbReference type="EMBL" id="CP051428">
    <property type="protein sequence ID" value="QJC52999.1"/>
    <property type="molecule type" value="Genomic_DNA"/>
</dbReference>
<dbReference type="GO" id="GO:0003677">
    <property type="term" value="F:DNA binding"/>
    <property type="evidence" value="ECO:0007669"/>
    <property type="project" value="UniProtKB-KW"/>
</dbReference>
<dbReference type="PANTHER" id="PTHR33204">
    <property type="entry name" value="TRANSCRIPTIONAL REGULATOR, MARR FAMILY"/>
    <property type="match status" value="1"/>
</dbReference>
<feature type="domain" description="HTH hxlR-type" evidence="4">
    <location>
        <begin position="5"/>
        <end position="109"/>
    </location>
</feature>
<accession>A0A6H2H076</accession>
<keyword evidence="1" id="KW-0805">Transcription regulation</keyword>
<protein>
    <submittedName>
        <fullName evidence="5">Helix-turn-helix transcriptional regulator</fullName>
    </submittedName>
</protein>
<dbReference type="Gene3D" id="1.10.10.10">
    <property type="entry name" value="Winged helix-like DNA-binding domain superfamily/Winged helix DNA-binding domain"/>
    <property type="match status" value="1"/>
</dbReference>
<keyword evidence="6" id="KW-1185">Reference proteome</keyword>
<evidence type="ECO:0000256" key="1">
    <source>
        <dbReference type="ARBA" id="ARBA00023015"/>
    </source>
</evidence>
<dbReference type="Proteomes" id="UP000502136">
    <property type="component" value="Chromosome"/>
</dbReference>
<dbReference type="InterPro" id="IPR036388">
    <property type="entry name" value="WH-like_DNA-bd_sf"/>
</dbReference>
<sequence>MEAQEPKVFRTAVEAALEAIGGKWKPVILFHLTFGTKRNGQLLRLIPDITQKVLTQQLRELQQSGIIVRIAYDEIPPRVEYELTPFGLTLKPLLHSMCRWGESYIREAYGANAVVVHGPDSGGLAEG</sequence>
<gene>
    <name evidence="5" type="ORF">HGI30_16430</name>
</gene>
<keyword evidence="3" id="KW-0804">Transcription</keyword>
<evidence type="ECO:0000313" key="6">
    <source>
        <dbReference type="Proteomes" id="UP000502136"/>
    </source>
</evidence>
<dbReference type="RefSeq" id="WP_168908548.1">
    <property type="nucleotide sequence ID" value="NZ_CP051428.1"/>
</dbReference>
<dbReference type="PANTHER" id="PTHR33204:SF29">
    <property type="entry name" value="TRANSCRIPTIONAL REGULATOR"/>
    <property type="match status" value="1"/>
</dbReference>